<dbReference type="AlphaFoldDB" id="A0A1I1UP12"/>
<sequence length="632" mass="66984">MSDLTGLVQGMTALQTKWHNRERDMTGWFAAITPTFEVTNINGVKTALVTPFEINKIALATSTALSQMTDVSSTVTSIEARVTAITPAITDFENKYTTFGLNYADIQTKYPLMMQAAIDSLSNADKAKISETNAKESEANALSHKNASALSEANAKNSETASSTHKNASALSETNAHNSETSASLSETKAKASEINSKASELASLENKNASALSATNSKASETASSTSEINAKTSETNAKNSELASIENKDASKLSETNSKASETAASTSEINAKTSETNAKNSELASLENKSASALSATNAKASETAASLSEGKAKNSETNSKASETKTATENTQAQAAKTLAQQYANHPEDIFIPGTSEYSAKHYKNKTVSLASGTAPDSLRLNGQLPSYYFSALDGGTISNNVTIDNGENTTLTIKSNDSGMSKIELLGDDQGTGQIFVGQSAEYGGGIEYNGDNNPSTTGAGVDQITLFRRSNSVNHWTARNFHAGNDWQFRGKIFALEDKEVYHEGNLTPAVIGALPTDGTGIIRKNSNGDILRLEAFPVTEHDISLFMGISTGNSYRLTYHGTGTGNNNDISLSSSIKTLFRSHQNGIVNFPEGLKLKDKTVATQETVDSLANKIDDIEALALIGL</sequence>
<organism evidence="2 3">
    <name type="scientific">Pseudoalteromonas denitrificans DSM 6059</name>
    <dbReference type="NCBI Taxonomy" id="1123010"/>
    <lineage>
        <taxon>Bacteria</taxon>
        <taxon>Pseudomonadati</taxon>
        <taxon>Pseudomonadota</taxon>
        <taxon>Gammaproteobacteria</taxon>
        <taxon>Alteromonadales</taxon>
        <taxon>Pseudoalteromonadaceae</taxon>
        <taxon>Pseudoalteromonas</taxon>
    </lineage>
</organism>
<keyword evidence="3" id="KW-1185">Reference proteome</keyword>
<evidence type="ECO:0000256" key="1">
    <source>
        <dbReference type="SAM" id="MobiDB-lite"/>
    </source>
</evidence>
<gene>
    <name evidence="2" type="ORF">SAMN02745724_05297</name>
</gene>
<dbReference type="EMBL" id="FOLO01000093">
    <property type="protein sequence ID" value="SFD72536.1"/>
    <property type="molecule type" value="Genomic_DNA"/>
</dbReference>
<proteinExistence type="predicted"/>
<dbReference type="RefSeq" id="WP_091991776.1">
    <property type="nucleotide sequence ID" value="NZ_FOLO01000093.1"/>
</dbReference>
<protein>
    <submittedName>
        <fullName evidence="2">Uncharacterized protein</fullName>
    </submittedName>
</protein>
<name>A0A1I1UP12_9GAMM</name>
<evidence type="ECO:0000313" key="2">
    <source>
        <dbReference type="EMBL" id="SFD72536.1"/>
    </source>
</evidence>
<feature type="compositionally biased region" description="Polar residues" evidence="1">
    <location>
        <begin position="272"/>
        <end position="288"/>
    </location>
</feature>
<feature type="region of interest" description="Disordered" evidence="1">
    <location>
        <begin position="132"/>
        <end position="192"/>
    </location>
</feature>
<feature type="compositionally biased region" description="Low complexity" evidence="1">
    <location>
        <begin position="256"/>
        <end position="271"/>
    </location>
</feature>
<feature type="region of interest" description="Disordered" evidence="1">
    <location>
        <begin position="305"/>
        <end position="336"/>
    </location>
</feature>
<feature type="region of interest" description="Disordered" evidence="1">
    <location>
        <begin position="208"/>
        <end position="288"/>
    </location>
</feature>
<feature type="compositionally biased region" description="Polar residues" evidence="1">
    <location>
        <begin position="319"/>
        <end position="335"/>
    </location>
</feature>
<reference evidence="2 3" key="1">
    <citation type="submission" date="2016-10" db="EMBL/GenBank/DDBJ databases">
        <authorList>
            <person name="de Groot N.N."/>
        </authorList>
    </citation>
    <scope>NUCLEOTIDE SEQUENCE [LARGE SCALE GENOMIC DNA]</scope>
    <source>
        <strain evidence="2 3">DSM 6059</strain>
    </source>
</reference>
<dbReference type="Proteomes" id="UP000198862">
    <property type="component" value="Unassembled WGS sequence"/>
</dbReference>
<feature type="compositionally biased region" description="Polar residues" evidence="1">
    <location>
        <begin position="143"/>
        <end position="187"/>
    </location>
</feature>
<accession>A0A1I1UP12</accession>
<feature type="compositionally biased region" description="Polar residues" evidence="1">
    <location>
        <begin position="229"/>
        <end position="244"/>
    </location>
</feature>
<dbReference type="STRING" id="1123010.SAMN02745724_05297"/>
<evidence type="ECO:0000313" key="3">
    <source>
        <dbReference type="Proteomes" id="UP000198862"/>
    </source>
</evidence>
<feature type="compositionally biased region" description="Low complexity" evidence="1">
    <location>
        <begin position="214"/>
        <end position="228"/>
    </location>
</feature>